<dbReference type="InParanoid" id="M1DIQ8"/>
<feature type="domain" description="Putative plant transposon protein" evidence="1">
    <location>
        <begin position="80"/>
        <end position="248"/>
    </location>
</feature>
<dbReference type="AlphaFoldDB" id="M1DIQ8"/>
<keyword evidence="3" id="KW-1185">Reference proteome</keyword>
<evidence type="ECO:0000259" key="1">
    <source>
        <dbReference type="Pfam" id="PF20167"/>
    </source>
</evidence>
<dbReference type="PANTHER" id="PTHR33180:SF31">
    <property type="entry name" value="POLYPROTEIN PROTEIN"/>
    <property type="match status" value="1"/>
</dbReference>
<dbReference type="Gramene" id="PGSC0003DMT400089699">
    <property type="protein sequence ID" value="PGSC0003DMT400089699"/>
    <property type="gene ID" value="PGSC0003DMG400039270"/>
</dbReference>
<dbReference type="EnsemblPlants" id="PGSC0003DMT400089699">
    <property type="protein sequence ID" value="PGSC0003DMT400089699"/>
    <property type="gene ID" value="PGSC0003DMG400039270"/>
</dbReference>
<protein>
    <recommendedName>
        <fullName evidence="1">Putative plant transposon protein domain-containing protein</fullName>
    </recommendedName>
</protein>
<sequence>MTVRQAKGPIGELDLDRHWNHLVCLEFCKNRLAKVQLGTSLTGSATLITKGSSTFLEKKRLSTDCVVDKYPEVWNTFKFCKFEVFTKPRGPYIPNCARKFYSAYGELVPKRKKKANMFNLVEEVMVLGRKVKCSSSDINAVLGCSEDFMHDYINLIKKKTLDDLKGWMEPLISDVIPRWIEAGALIEKKDVNVVASYRFWFTNNTIMPSQNESILRHSKAACLGSIMARQKLNFRLLIEHEMAMRAKQS</sequence>
<evidence type="ECO:0000313" key="3">
    <source>
        <dbReference type="Proteomes" id="UP000011115"/>
    </source>
</evidence>
<proteinExistence type="predicted"/>
<evidence type="ECO:0000313" key="2">
    <source>
        <dbReference type="EnsemblPlants" id="PGSC0003DMT400089699"/>
    </source>
</evidence>
<accession>M1DIQ8</accession>
<dbReference type="GO" id="GO:0009523">
    <property type="term" value="C:photosystem II"/>
    <property type="evidence" value="ECO:0000318"/>
    <property type="project" value="GO_Central"/>
</dbReference>
<dbReference type="Pfam" id="PF20167">
    <property type="entry name" value="Transposase_32"/>
    <property type="match status" value="1"/>
</dbReference>
<dbReference type="PaxDb" id="4113-PGSC0003DMT400089699"/>
<name>M1DIQ8_SOLTU</name>
<dbReference type="InterPro" id="IPR046796">
    <property type="entry name" value="Transposase_32_dom"/>
</dbReference>
<organism evidence="2 3">
    <name type="scientific">Solanum tuberosum</name>
    <name type="common">Potato</name>
    <dbReference type="NCBI Taxonomy" id="4113"/>
    <lineage>
        <taxon>Eukaryota</taxon>
        <taxon>Viridiplantae</taxon>
        <taxon>Streptophyta</taxon>
        <taxon>Embryophyta</taxon>
        <taxon>Tracheophyta</taxon>
        <taxon>Spermatophyta</taxon>
        <taxon>Magnoliopsida</taxon>
        <taxon>eudicotyledons</taxon>
        <taxon>Gunneridae</taxon>
        <taxon>Pentapetalae</taxon>
        <taxon>asterids</taxon>
        <taxon>lamiids</taxon>
        <taxon>Solanales</taxon>
        <taxon>Solanaceae</taxon>
        <taxon>Solanoideae</taxon>
        <taxon>Solaneae</taxon>
        <taxon>Solanum</taxon>
    </lineage>
</organism>
<dbReference type="Proteomes" id="UP000011115">
    <property type="component" value="Unassembled WGS sequence"/>
</dbReference>
<reference evidence="3" key="1">
    <citation type="journal article" date="2011" name="Nature">
        <title>Genome sequence and analysis of the tuber crop potato.</title>
        <authorList>
            <consortium name="The Potato Genome Sequencing Consortium"/>
        </authorList>
    </citation>
    <scope>NUCLEOTIDE SEQUENCE [LARGE SCALE GENOMIC DNA]</scope>
    <source>
        <strain evidence="3">cv. DM1-3 516 R44</strain>
    </source>
</reference>
<reference evidence="2" key="2">
    <citation type="submission" date="2015-06" db="UniProtKB">
        <authorList>
            <consortium name="EnsemblPlants"/>
        </authorList>
    </citation>
    <scope>IDENTIFICATION</scope>
    <source>
        <strain evidence="2">DM1-3 516 R44</strain>
    </source>
</reference>
<dbReference type="GO" id="GO:0009579">
    <property type="term" value="C:thylakoid"/>
    <property type="evidence" value="ECO:0000318"/>
    <property type="project" value="GO_Central"/>
</dbReference>
<dbReference type="HOGENOM" id="CLU_029307_1_4_1"/>
<dbReference type="PANTHER" id="PTHR33180">
    <property type="entry name" value="PHOTOSYSTEM II CP43 REACTION CENTER PROTEIN"/>
    <property type="match status" value="1"/>
</dbReference>